<gene>
    <name evidence="2" type="ORF">HC235_02295</name>
</gene>
<proteinExistence type="predicted"/>
<dbReference type="EMBL" id="JAAVJF010000001">
    <property type="protein sequence ID" value="NYR14808.1"/>
    <property type="molecule type" value="Genomic_DNA"/>
</dbReference>
<reference evidence="2 3" key="1">
    <citation type="journal article" date="2020" name="Nat. Commun.">
        <title>The structures of two archaeal type IV pili illuminate evolutionary relationships.</title>
        <authorList>
            <person name="Wang F."/>
            <person name="Baquero D.P."/>
            <person name="Su Z."/>
            <person name="Beltran L.C."/>
            <person name="Prangishvili D."/>
            <person name="Krupovic M."/>
            <person name="Egelman E.H."/>
        </authorList>
    </citation>
    <scope>NUCLEOTIDE SEQUENCE [LARGE SCALE GENOMIC DNA]</scope>
    <source>
        <strain evidence="2 3">2GA</strain>
    </source>
</reference>
<dbReference type="GeneID" id="38938068"/>
<keyword evidence="3" id="KW-1185">Reference proteome</keyword>
<organism evidence="2 3">
    <name type="scientific">Pyrobaculum arsenaticum</name>
    <dbReference type="NCBI Taxonomy" id="121277"/>
    <lineage>
        <taxon>Archaea</taxon>
        <taxon>Thermoproteota</taxon>
        <taxon>Thermoprotei</taxon>
        <taxon>Thermoproteales</taxon>
        <taxon>Thermoproteaceae</taxon>
        <taxon>Pyrobaculum</taxon>
    </lineage>
</organism>
<sequence>MVAEEMIKKTLKQVRNAAERLGVKDYFEVRVMPMLLASRARLERSPQLRTSQSRSWTSRWTGCPTKM</sequence>
<comment type="caution">
    <text evidence="2">The sequence shown here is derived from an EMBL/GenBank/DDBJ whole genome shotgun (WGS) entry which is preliminary data.</text>
</comment>
<accession>A0A7L4P6Z7</accession>
<evidence type="ECO:0000313" key="3">
    <source>
        <dbReference type="Proteomes" id="UP000554766"/>
    </source>
</evidence>
<dbReference type="Proteomes" id="UP000554766">
    <property type="component" value="Unassembled WGS sequence"/>
</dbReference>
<feature type="region of interest" description="Disordered" evidence="1">
    <location>
        <begin position="42"/>
        <end position="67"/>
    </location>
</feature>
<protein>
    <submittedName>
        <fullName evidence="2">Uncharacterized protein</fullName>
    </submittedName>
</protein>
<name>A0A7L4P6Z7_9CREN</name>
<dbReference type="AlphaFoldDB" id="A0A7L4P6Z7"/>
<feature type="compositionally biased region" description="Low complexity" evidence="1">
    <location>
        <begin position="49"/>
        <end position="61"/>
    </location>
</feature>
<dbReference type="RefSeq" id="WP_164905921.1">
    <property type="nucleotide sequence ID" value="NZ_JAAVJF010000001.1"/>
</dbReference>
<evidence type="ECO:0000313" key="2">
    <source>
        <dbReference type="EMBL" id="NYR14808.1"/>
    </source>
</evidence>
<evidence type="ECO:0000256" key="1">
    <source>
        <dbReference type="SAM" id="MobiDB-lite"/>
    </source>
</evidence>